<dbReference type="Gene3D" id="3.30.420.10">
    <property type="entry name" value="Ribonuclease H-like superfamily/Ribonuclease H"/>
    <property type="match status" value="1"/>
</dbReference>
<evidence type="ECO:0000313" key="6">
    <source>
        <dbReference type="Proteomes" id="UP000006671"/>
    </source>
</evidence>
<dbReference type="KEGG" id="ngr:NAEGRDRAFT_64825"/>
<dbReference type="SUPFAM" id="SSF53098">
    <property type="entry name" value="Ribonuclease H-like"/>
    <property type="match status" value="1"/>
</dbReference>
<dbReference type="OMA" id="PSQCIVC"/>
<dbReference type="PROSITE" id="PS50822">
    <property type="entry name" value="PIWI"/>
    <property type="match status" value="1"/>
</dbReference>
<dbReference type="SMART" id="SM00949">
    <property type="entry name" value="PAZ"/>
    <property type="match status" value="1"/>
</dbReference>
<gene>
    <name evidence="5" type="ORF">NAEGRDRAFT_64825</name>
</gene>
<dbReference type="InterPro" id="IPR036085">
    <property type="entry name" value="PAZ_dom_sf"/>
</dbReference>
<keyword evidence="6" id="KW-1185">Reference proteome</keyword>
<dbReference type="PROSITE" id="PS50821">
    <property type="entry name" value="PAZ"/>
    <property type="match status" value="1"/>
</dbReference>
<dbReference type="OrthoDB" id="445936at2759"/>
<organism evidence="6">
    <name type="scientific">Naegleria gruberi</name>
    <name type="common">Amoeba</name>
    <dbReference type="NCBI Taxonomy" id="5762"/>
    <lineage>
        <taxon>Eukaryota</taxon>
        <taxon>Discoba</taxon>
        <taxon>Heterolobosea</taxon>
        <taxon>Tetramitia</taxon>
        <taxon>Eutetramitia</taxon>
        <taxon>Vahlkampfiidae</taxon>
        <taxon>Naegleria</taxon>
    </lineage>
</organism>
<dbReference type="EMBL" id="GG738855">
    <property type="protein sequence ID" value="EFC47389.1"/>
    <property type="molecule type" value="Genomic_DNA"/>
</dbReference>
<dbReference type="GeneID" id="8860379"/>
<dbReference type="InParanoid" id="D2V7J4"/>
<name>D2V7J4_NAEGR</name>
<evidence type="ECO:0000256" key="2">
    <source>
        <dbReference type="SAM" id="MobiDB-lite"/>
    </source>
</evidence>
<feature type="domain" description="Piwi" evidence="4">
    <location>
        <begin position="498"/>
        <end position="773"/>
    </location>
</feature>
<dbReference type="InterPro" id="IPR003100">
    <property type="entry name" value="PAZ_dom"/>
</dbReference>
<evidence type="ECO:0000256" key="1">
    <source>
        <dbReference type="RuleBase" id="RU361178"/>
    </source>
</evidence>
<proteinExistence type="inferred from homology"/>
<accession>D2V7J4</accession>
<dbReference type="RefSeq" id="XP_002680133.1">
    <property type="nucleotide sequence ID" value="XM_002680087.1"/>
</dbReference>
<dbReference type="Gene3D" id="3.40.50.2300">
    <property type="match status" value="1"/>
</dbReference>
<dbReference type="STRING" id="5762.D2V7J4"/>
<evidence type="ECO:0000259" key="4">
    <source>
        <dbReference type="PROSITE" id="PS50822"/>
    </source>
</evidence>
<dbReference type="AlphaFoldDB" id="D2V7J4"/>
<feature type="compositionally biased region" description="Basic residues" evidence="2">
    <location>
        <begin position="24"/>
        <end position="35"/>
    </location>
</feature>
<dbReference type="Gene3D" id="2.170.260.10">
    <property type="entry name" value="paz domain"/>
    <property type="match status" value="1"/>
</dbReference>
<dbReference type="SMART" id="SM00950">
    <property type="entry name" value="Piwi"/>
    <property type="match status" value="1"/>
</dbReference>
<feature type="compositionally biased region" description="Basic and acidic residues" evidence="2">
    <location>
        <begin position="1"/>
        <end position="21"/>
    </location>
</feature>
<dbReference type="InterPro" id="IPR036397">
    <property type="entry name" value="RNaseH_sf"/>
</dbReference>
<dbReference type="Pfam" id="PF02171">
    <property type="entry name" value="Piwi"/>
    <property type="match status" value="1"/>
</dbReference>
<dbReference type="InterPro" id="IPR003165">
    <property type="entry name" value="Piwi"/>
</dbReference>
<feature type="compositionally biased region" description="Gly residues" evidence="2">
    <location>
        <begin position="36"/>
        <end position="58"/>
    </location>
</feature>
<evidence type="ECO:0000313" key="5">
    <source>
        <dbReference type="EMBL" id="EFC47389.1"/>
    </source>
</evidence>
<dbReference type="InterPro" id="IPR012337">
    <property type="entry name" value="RNaseH-like_sf"/>
</dbReference>
<dbReference type="Proteomes" id="UP000006671">
    <property type="component" value="Unassembled WGS sequence"/>
</dbReference>
<evidence type="ECO:0000259" key="3">
    <source>
        <dbReference type="PROSITE" id="PS50821"/>
    </source>
</evidence>
<feature type="region of interest" description="Disordered" evidence="2">
    <location>
        <begin position="1"/>
        <end position="64"/>
    </location>
</feature>
<protein>
    <submittedName>
        <fullName evidence="5">Argonaute</fullName>
    </submittedName>
</protein>
<dbReference type="PANTHER" id="PTHR22891">
    <property type="entry name" value="EUKARYOTIC TRANSLATION INITIATION FACTOR 2C"/>
    <property type="match status" value="1"/>
</dbReference>
<feature type="domain" description="PAZ" evidence="3">
    <location>
        <begin position="258"/>
        <end position="360"/>
    </location>
</feature>
<dbReference type="VEuPathDB" id="AmoebaDB:NAEGRDRAFT_64825"/>
<dbReference type="GO" id="GO:0003723">
    <property type="term" value="F:RNA binding"/>
    <property type="evidence" value="ECO:0007669"/>
    <property type="project" value="InterPro"/>
</dbReference>
<dbReference type="SUPFAM" id="SSF101690">
    <property type="entry name" value="PAZ domain"/>
    <property type="match status" value="1"/>
</dbReference>
<comment type="similarity">
    <text evidence="1">Belongs to the argonaute family.</text>
</comment>
<reference evidence="5 6" key="1">
    <citation type="journal article" date="2010" name="Cell">
        <title>The genome of Naegleria gruberi illuminates early eukaryotic versatility.</title>
        <authorList>
            <person name="Fritz-Laylin L.K."/>
            <person name="Prochnik S.E."/>
            <person name="Ginger M.L."/>
            <person name="Dacks J.B."/>
            <person name="Carpenter M.L."/>
            <person name="Field M.C."/>
            <person name="Kuo A."/>
            <person name="Paredez A."/>
            <person name="Chapman J."/>
            <person name="Pham J."/>
            <person name="Shu S."/>
            <person name="Neupane R."/>
            <person name="Cipriano M."/>
            <person name="Mancuso J."/>
            <person name="Tu H."/>
            <person name="Salamov A."/>
            <person name="Lindquist E."/>
            <person name="Shapiro H."/>
            <person name="Lucas S."/>
            <person name="Grigoriev I.V."/>
            <person name="Cande W.Z."/>
            <person name="Fulton C."/>
            <person name="Rokhsar D.S."/>
            <person name="Dawson S.C."/>
        </authorList>
    </citation>
    <scope>NUCLEOTIDE SEQUENCE [LARGE SCALE GENOMIC DNA]</scope>
    <source>
        <strain evidence="5 6">NEG-M</strain>
    </source>
</reference>
<sequence>MSKRGFEGNQDYNKRFKEDNSGRPSHHQGGGHHRGGGYQGGHGGFGGRGGGYQGGHGGQRTSSDRIKTNFFPIRMLPNRIFELSSFSVTCASKTTEWAEIPEESKRWAESMLNIVPFKFKLFFMIKKTYNWTSQIPGLPMFDGSLIVSVEKVPSLEIVMPYEKNGVKIPFLVKIEGKTEVSINNNIQDTRLEQAISFCLTKVFKYLKMDRLGFAEVEKEGAIVDRYSVRDGVIPALAFLGSGLCLSLTFKQKITSRYSMIEDLKNDMQRDNYLSIAERYKGLSIVYNNRSFVIKDIDFNQTPSSTFKKDGKDVPYFEYYKERYNINVRDKNQPLICVMVKMRNQKKQVNYLIPELCYISGINKKDLRKIPKKSVTQKEDYITRISNKMNSGESRQFLDSVGLQIDRALETSFTVVPQPQVSGIEGMKNDKWTVSMDTVINSLQGKNWALVSPQFLVKGFMDAIRRYDLGKPLVFDLDDRGRDFMHDIEGYKNWNDLDYVFFLMANENKHIYSALKQFYNCTVGIPSQCIVCNGDWFKRLPNCLIQMSAKIGGLIWSVERSYQEFVSVCGIDIQRKGRNFKGSISLSLNTSTTLYYTVPFRESDETNIRNKLLSSIKEALQAFRNRNSGGMPSALILYNSGHDCIDISQLIHDFCLEAEMEYTKVCLVSVNKDSNARFNMDNQNPPIGTVVTSMSRYQTQEFYMNSCFINSNIGYSKPVRYQVLFNNTMFSVDEIIKITFRQTHLYYNWNGSVRMPACLLYAKKSIESVDLTQEYPSTKLRNNPFFL</sequence>
<dbReference type="Pfam" id="PF02170">
    <property type="entry name" value="PAZ"/>
    <property type="match status" value="1"/>
</dbReference>
<dbReference type="eggNOG" id="KOG1042">
    <property type="taxonomic scope" value="Eukaryota"/>
</dbReference>